<name>A0A7N0USV6_KALFE</name>
<protein>
    <submittedName>
        <fullName evidence="1">Uncharacterized protein</fullName>
    </submittedName>
</protein>
<keyword evidence="2" id="KW-1185">Reference proteome</keyword>
<accession>A0A7N0USV6</accession>
<dbReference type="Proteomes" id="UP000594263">
    <property type="component" value="Unplaced"/>
</dbReference>
<organism evidence="1 2">
    <name type="scientific">Kalanchoe fedtschenkoi</name>
    <name type="common">Lavender scallops</name>
    <name type="synonym">South American air plant</name>
    <dbReference type="NCBI Taxonomy" id="63787"/>
    <lineage>
        <taxon>Eukaryota</taxon>
        <taxon>Viridiplantae</taxon>
        <taxon>Streptophyta</taxon>
        <taxon>Embryophyta</taxon>
        <taxon>Tracheophyta</taxon>
        <taxon>Spermatophyta</taxon>
        <taxon>Magnoliopsida</taxon>
        <taxon>eudicotyledons</taxon>
        <taxon>Gunneridae</taxon>
        <taxon>Pentapetalae</taxon>
        <taxon>Saxifragales</taxon>
        <taxon>Crassulaceae</taxon>
        <taxon>Kalanchoe</taxon>
    </lineage>
</organism>
<dbReference type="AlphaFoldDB" id="A0A7N0USV6"/>
<evidence type="ECO:0000313" key="1">
    <source>
        <dbReference type="EnsemblPlants" id="Kaladp0081s0392.1.v1.1.CDS.1"/>
    </source>
</evidence>
<dbReference type="Gramene" id="Kaladp0081s0392.2.v1.1">
    <property type="protein sequence ID" value="Kaladp0081s0392.2.v1.1.CDS.1"/>
    <property type="gene ID" value="Kaladp0081s0392.v1.1"/>
</dbReference>
<proteinExistence type="predicted"/>
<dbReference type="Gramene" id="Kaladp0081s0392.1.v1.1">
    <property type="protein sequence ID" value="Kaladp0081s0392.1.v1.1.CDS.1"/>
    <property type="gene ID" value="Kaladp0081s0392.v1.1"/>
</dbReference>
<reference evidence="1" key="1">
    <citation type="submission" date="2021-01" db="UniProtKB">
        <authorList>
            <consortium name="EnsemblPlants"/>
        </authorList>
    </citation>
    <scope>IDENTIFICATION</scope>
</reference>
<evidence type="ECO:0000313" key="2">
    <source>
        <dbReference type="Proteomes" id="UP000594263"/>
    </source>
</evidence>
<dbReference type="EnsemblPlants" id="Kaladp0081s0392.1.v1.1">
    <property type="protein sequence ID" value="Kaladp0081s0392.1.v1.1.CDS.1"/>
    <property type="gene ID" value="Kaladp0081s0392.v1.1"/>
</dbReference>
<sequence>MCVSAALVNEQALFHGCSESPQLLPIFGCITLNDLLENSFCINGLLPFPASLTEYGF</sequence>
<dbReference type="EnsemblPlants" id="Kaladp0081s0392.2.v1.1">
    <property type="protein sequence ID" value="Kaladp0081s0392.2.v1.1.CDS.1"/>
    <property type="gene ID" value="Kaladp0081s0392.v1.1"/>
</dbReference>